<dbReference type="PROSITE" id="PS50006">
    <property type="entry name" value="FHA_DOMAIN"/>
    <property type="match status" value="1"/>
</dbReference>
<dbReference type="SMART" id="SM00331">
    <property type="entry name" value="PP2C_SIG"/>
    <property type="match status" value="1"/>
</dbReference>
<dbReference type="Gene3D" id="2.60.200.20">
    <property type="match status" value="1"/>
</dbReference>
<keyword evidence="4" id="KW-1185">Reference proteome</keyword>
<name>A0ABT6FG22_9BACT</name>
<dbReference type="SUPFAM" id="SSF81606">
    <property type="entry name" value="PP2C-like"/>
    <property type="match status" value="1"/>
</dbReference>
<dbReference type="InterPro" id="IPR008984">
    <property type="entry name" value="SMAD_FHA_dom_sf"/>
</dbReference>
<dbReference type="InterPro" id="IPR029016">
    <property type="entry name" value="GAF-like_dom_sf"/>
</dbReference>
<dbReference type="InterPro" id="IPR052016">
    <property type="entry name" value="Bact_Sigma-Reg"/>
</dbReference>
<dbReference type="InterPro" id="IPR000253">
    <property type="entry name" value="FHA_dom"/>
</dbReference>
<dbReference type="Pfam" id="PF13185">
    <property type="entry name" value="GAF_2"/>
    <property type="match status" value="1"/>
</dbReference>
<dbReference type="Pfam" id="PF07228">
    <property type="entry name" value="SpoIIE"/>
    <property type="match status" value="1"/>
</dbReference>
<organism evidence="3 4">
    <name type="scientific">Paludisphaera mucosa</name>
    <dbReference type="NCBI Taxonomy" id="3030827"/>
    <lineage>
        <taxon>Bacteria</taxon>
        <taxon>Pseudomonadati</taxon>
        <taxon>Planctomycetota</taxon>
        <taxon>Planctomycetia</taxon>
        <taxon>Isosphaerales</taxon>
        <taxon>Isosphaeraceae</taxon>
        <taxon>Paludisphaera</taxon>
    </lineage>
</organism>
<evidence type="ECO:0000313" key="4">
    <source>
        <dbReference type="Proteomes" id="UP001216907"/>
    </source>
</evidence>
<keyword evidence="1" id="KW-0378">Hydrolase</keyword>
<dbReference type="Pfam" id="PF00498">
    <property type="entry name" value="FHA"/>
    <property type="match status" value="1"/>
</dbReference>
<dbReference type="PANTHER" id="PTHR43156:SF2">
    <property type="entry name" value="STAGE II SPORULATION PROTEIN E"/>
    <property type="match status" value="1"/>
</dbReference>
<proteinExistence type="predicted"/>
<dbReference type="InterPro" id="IPR003018">
    <property type="entry name" value="GAF"/>
</dbReference>
<dbReference type="InterPro" id="IPR036457">
    <property type="entry name" value="PPM-type-like_dom_sf"/>
</dbReference>
<dbReference type="Gene3D" id="3.60.40.10">
    <property type="entry name" value="PPM-type phosphatase domain"/>
    <property type="match status" value="1"/>
</dbReference>
<accession>A0ABT6FG22</accession>
<reference evidence="3 4" key="1">
    <citation type="submission" date="2023-03" db="EMBL/GenBank/DDBJ databases">
        <title>Paludisphaera mucosa sp. nov. a novel planctomycete from northern fen.</title>
        <authorList>
            <person name="Ivanova A."/>
        </authorList>
    </citation>
    <scope>NUCLEOTIDE SEQUENCE [LARGE SCALE GENOMIC DNA]</scope>
    <source>
        <strain evidence="3 4">Pla2</strain>
    </source>
</reference>
<dbReference type="SMART" id="SM00065">
    <property type="entry name" value="GAF"/>
    <property type="match status" value="1"/>
</dbReference>
<dbReference type="SUPFAM" id="SSF55781">
    <property type="entry name" value="GAF domain-like"/>
    <property type="match status" value="1"/>
</dbReference>
<evidence type="ECO:0000256" key="1">
    <source>
        <dbReference type="ARBA" id="ARBA00022801"/>
    </source>
</evidence>
<dbReference type="EMBL" id="JARRAG010000002">
    <property type="protein sequence ID" value="MDG3006454.1"/>
    <property type="molecule type" value="Genomic_DNA"/>
</dbReference>
<protein>
    <submittedName>
        <fullName evidence="3">SpoIIE family protein phosphatase</fullName>
    </submittedName>
</protein>
<comment type="caution">
    <text evidence="3">The sequence shown here is derived from an EMBL/GenBank/DDBJ whole genome shotgun (WGS) entry which is preliminary data.</text>
</comment>
<dbReference type="Gene3D" id="3.30.450.40">
    <property type="match status" value="1"/>
</dbReference>
<feature type="domain" description="FHA" evidence="2">
    <location>
        <begin position="30"/>
        <end position="79"/>
    </location>
</feature>
<dbReference type="InterPro" id="IPR001932">
    <property type="entry name" value="PPM-type_phosphatase-like_dom"/>
</dbReference>
<dbReference type="CDD" id="cd00060">
    <property type="entry name" value="FHA"/>
    <property type="match status" value="1"/>
</dbReference>
<dbReference type="SUPFAM" id="SSF49879">
    <property type="entry name" value="SMAD/FHA domain"/>
    <property type="match status" value="1"/>
</dbReference>
<dbReference type="SMART" id="SM00240">
    <property type="entry name" value="FHA"/>
    <property type="match status" value="1"/>
</dbReference>
<evidence type="ECO:0000313" key="3">
    <source>
        <dbReference type="EMBL" id="MDG3006454.1"/>
    </source>
</evidence>
<dbReference type="RefSeq" id="WP_277862751.1">
    <property type="nucleotide sequence ID" value="NZ_JARRAG010000002.1"/>
</dbReference>
<dbReference type="Proteomes" id="UP001216907">
    <property type="component" value="Unassembled WGS sequence"/>
</dbReference>
<sequence>MPQEPIAAPVLQVLSGPTTGRLVKLTADLTVIGRSLDCDLVLDPKTVSRRHAEIARRRDEYLIRDLESTRGTYVDGHRVTRPTQLWNEARIQVGEVTLKFLSRSVQVQAGDDDQSTIFAAMDLMAAEDRVAAIARPEEKLRALQKISREFGGELVLDALLGRVLDSLFDIFSQASGGFVLLENQAKELTPEAVKSRTGAQGEGVVVSKTILDRVMKGGQAILSKNTREEMGDVRSIAESRVRSLMCVPIFDAKRRPVGVVQIYADEGRGRFTEEDLDLLASVASQISVAVQNARMHRDLLQQREFERELQFARQVMQALLPERPKSVAGYEFWDCYEPARHVGGDYYGFIPMYGSEAARLEPVRRWAIAVGDVVGKGLPAALLTARLSAEISLFLQDARDPAEVVTKLNRRLTENGVLDMYITFLLVMLDVETHTLHVVNAGHPAPLVRRRNGTVEEIGRETSGLPLAIDGESVYEASETRLEPGEFVMLYTDGVPDAMNSANERYSDARFRALLARVHDSPREAGEAVAADLHAHAAGSVQFDDVTLVAFGRV</sequence>
<gene>
    <name evidence="3" type="ORF">PZE19_22005</name>
</gene>
<evidence type="ECO:0000259" key="2">
    <source>
        <dbReference type="PROSITE" id="PS50006"/>
    </source>
</evidence>
<dbReference type="PANTHER" id="PTHR43156">
    <property type="entry name" value="STAGE II SPORULATION PROTEIN E-RELATED"/>
    <property type="match status" value="1"/>
</dbReference>